<dbReference type="SUPFAM" id="SSF111331">
    <property type="entry name" value="NAD kinase/diacylglycerol kinase-like"/>
    <property type="match status" value="1"/>
</dbReference>
<dbReference type="AlphaFoldDB" id="A0A6B0VTF8"/>
<protein>
    <submittedName>
        <fullName evidence="1">NAD(+)/NADH kinase</fullName>
    </submittedName>
</protein>
<sequence>MDAAWAVDEEPVVGIVNSETATGIGTEVVADIDDESGTRSFRTDDALESVLAAHDGTAVRGDLEDVLAATPSLLVTAGANDLSAAARATLDVPVLPVGDVPGIETVDRDRLPAALEAVLEGDVTVERRPVLGVDLEVGDGGSGVDTTTGLLETSDDGPERALFDVSLVTDEPARISEYSVRSRNESVASFRADGVVVATPAGSHGYASAVDTPHLSSAVDAVAVAPIAPFATRTRRWVLPDDDVTLAVERDECDVTLVVDGRSAGTVALGCRITIGVDGTLSTLSVSDEDLLDR</sequence>
<comment type="caution">
    <text evidence="1">The sequence shown here is derived from an EMBL/GenBank/DDBJ whole genome shotgun (WGS) entry which is preliminary data.</text>
</comment>
<reference evidence="1 2" key="1">
    <citation type="submission" date="2020-01" db="EMBL/GenBank/DDBJ databases">
        <title>Natronorubrum sp. JWXQ-INN 674 isolated from Inner Mongolia Autonomous Region of China.</title>
        <authorList>
            <person name="Xue Q."/>
        </authorList>
    </citation>
    <scope>NUCLEOTIDE SEQUENCE [LARGE SCALE GENOMIC DNA]</scope>
    <source>
        <strain evidence="1 2">JWXQ-INN-674</strain>
    </source>
</reference>
<evidence type="ECO:0000313" key="2">
    <source>
        <dbReference type="Proteomes" id="UP000434101"/>
    </source>
</evidence>
<name>A0A6B0VTF8_9EURY</name>
<dbReference type="EMBL" id="WUYX01000069">
    <property type="protein sequence ID" value="MXV64082.1"/>
    <property type="molecule type" value="Genomic_DNA"/>
</dbReference>
<dbReference type="RefSeq" id="WP_160067049.1">
    <property type="nucleotide sequence ID" value="NZ_WUYX01000069.1"/>
</dbReference>
<accession>A0A6B0VTF8</accession>
<organism evidence="1 2">
    <name type="scientific">Natronorubrum halalkaliphilum</name>
    <dbReference type="NCBI Taxonomy" id="2691917"/>
    <lineage>
        <taxon>Archaea</taxon>
        <taxon>Methanobacteriati</taxon>
        <taxon>Methanobacteriota</taxon>
        <taxon>Stenosarchaea group</taxon>
        <taxon>Halobacteria</taxon>
        <taxon>Halobacteriales</taxon>
        <taxon>Natrialbaceae</taxon>
        <taxon>Natronorubrum</taxon>
    </lineage>
</organism>
<dbReference type="GO" id="GO:0003951">
    <property type="term" value="F:NAD+ kinase activity"/>
    <property type="evidence" value="ECO:0007669"/>
    <property type="project" value="InterPro"/>
</dbReference>
<dbReference type="PANTHER" id="PTHR20275">
    <property type="entry name" value="NAD KINASE"/>
    <property type="match status" value="1"/>
</dbReference>
<keyword evidence="1" id="KW-0418">Kinase</keyword>
<dbReference type="OrthoDB" id="170401at2157"/>
<dbReference type="InterPro" id="IPR016064">
    <property type="entry name" value="NAD/diacylglycerol_kinase_sf"/>
</dbReference>
<dbReference type="GO" id="GO:0006741">
    <property type="term" value="P:NADP+ biosynthetic process"/>
    <property type="evidence" value="ECO:0007669"/>
    <property type="project" value="TreeGrafter"/>
</dbReference>
<gene>
    <name evidence="1" type="ORF">GS429_18830</name>
</gene>
<dbReference type="GO" id="GO:0019674">
    <property type="term" value="P:NAD+ metabolic process"/>
    <property type="evidence" value="ECO:0007669"/>
    <property type="project" value="InterPro"/>
</dbReference>
<dbReference type="Pfam" id="PF20143">
    <property type="entry name" value="NAD_kinase_C"/>
    <property type="match status" value="1"/>
</dbReference>
<dbReference type="Proteomes" id="UP000434101">
    <property type="component" value="Unassembled WGS sequence"/>
</dbReference>
<dbReference type="PANTHER" id="PTHR20275:SF0">
    <property type="entry name" value="NAD KINASE"/>
    <property type="match status" value="1"/>
</dbReference>
<keyword evidence="1" id="KW-0808">Transferase</keyword>
<dbReference type="Gene3D" id="2.60.200.30">
    <property type="entry name" value="Probable inorganic polyphosphate/atp-NAD kinase, domain 2"/>
    <property type="match status" value="1"/>
</dbReference>
<evidence type="ECO:0000313" key="1">
    <source>
        <dbReference type="EMBL" id="MXV64082.1"/>
    </source>
</evidence>
<dbReference type="InterPro" id="IPR017437">
    <property type="entry name" value="ATP-NAD_kinase_PpnK-typ_C"/>
</dbReference>
<keyword evidence="2" id="KW-1185">Reference proteome</keyword>
<proteinExistence type="predicted"/>